<keyword evidence="1" id="KW-0812">Transmembrane</keyword>
<evidence type="ECO:0000313" key="3">
    <source>
        <dbReference type="EMBL" id="RVU00137.1"/>
    </source>
</evidence>
<comment type="caution">
    <text evidence="3">The sequence shown here is derived from an EMBL/GenBank/DDBJ whole genome shotgun (WGS) entry which is preliminary data.</text>
</comment>
<reference evidence="3 4" key="1">
    <citation type="submission" date="2019-01" db="EMBL/GenBank/DDBJ databases">
        <authorList>
            <person name="Chen W.-M."/>
        </authorList>
    </citation>
    <scope>NUCLEOTIDE SEQUENCE [LARGE SCALE GENOMIC DNA]</scope>
    <source>
        <strain evidence="3 4">YBJ-36</strain>
    </source>
</reference>
<name>A0A3S2VLM9_9SPHI</name>
<dbReference type="OrthoDB" id="1110630at2"/>
<evidence type="ECO:0000313" key="4">
    <source>
        <dbReference type="Proteomes" id="UP000282759"/>
    </source>
</evidence>
<keyword evidence="4" id="KW-1185">Reference proteome</keyword>
<dbReference type="PROSITE" id="PS51257">
    <property type="entry name" value="PROKAR_LIPOPROTEIN"/>
    <property type="match status" value="1"/>
</dbReference>
<protein>
    <submittedName>
        <fullName evidence="3">Galactose oxidase</fullName>
    </submittedName>
</protein>
<dbReference type="Proteomes" id="UP000282759">
    <property type="component" value="Unassembled WGS sequence"/>
</dbReference>
<dbReference type="SUPFAM" id="SSF50965">
    <property type="entry name" value="Galactose oxidase, central domain"/>
    <property type="match status" value="1"/>
</dbReference>
<dbReference type="AlphaFoldDB" id="A0A3S2VLM9"/>
<dbReference type="PANTHER" id="PTHR35807">
    <property type="entry name" value="TRANSCRIPTIONAL REGULATOR REDD-RELATED"/>
    <property type="match status" value="1"/>
</dbReference>
<dbReference type="PANTHER" id="PTHR35807:SF1">
    <property type="entry name" value="TRANSCRIPTIONAL REGULATOR REDD"/>
    <property type="match status" value="1"/>
</dbReference>
<organism evidence="3 4">
    <name type="scientific">Mucilaginibacter limnophilus</name>
    <dbReference type="NCBI Taxonomy" id="1932778"/>
    <lineage>
        <taxon>Bacteria</taxon>
        <taxon>Pseudomonadati</taxon>
        <taxon>Bacteroidota</taxon>
        <taxon>Sphingobacteriia</taxon>
        <taxon>Sphingobacteriales</taxon>
        <taxon>Sphingobacteriaceae</taxon>
        <taxon>Mucilaginibacter</taxon>
    </lineage>
</organism>
<dbReference type="RefSeq" id="WP_127706100.1">
    <property type="nucleotide sequence ID" value="NZ_SACK01000006.1"/>
</dbReference>
<evidence type="ECO:0000256" key="1">
    <source>
        <dbReference type="SAM" id="Phobius"/>
    </source>
</evidence>
<accession>A0A3S2VLM9</accession>
<dbReference type="EMBL" id="SACK01000006">
    <property type="protein sequence ID" value="RVU00137.1"/>
    <property type="molecule type" value="Genomic_DNA"/>
</dbReference>
<evidence type="ECO:0000256" key="2">
    <source>
        <dbReference type="SAM" id="SignalP"/>
    </source>
</evidence>
<dbReference type="InterPro" id="IPR051677">
    <property type="entry name" value="AfsR-DnrI-RedD_regulator"/>
</dbReference>
<keyword evidence="1" id="KW-0472">Membrane</keyword>
<feature type="transmembrane region" description="Helical" evidence="1">
    <location>
        <begin position="556"/>
        <end position="574"/>
    </location>
</feature>
<dbReference type="GO" id="GO:0003677">
    <property type="term" value="F:DNA binding"/>
    <property type="evidence" value="ECO:0007669"/>
    <property type="project" value="TreeGrafter"/>
</dbReference>
<dbReference type="Gene3D" id="2.120.10.80">
    <property type="entry name" value="Kelch-type beta propeller"/>
    <property type="match status" value="1"/>
</dbReference>
<gene>
    <name evidence="3" type="ORF">EOD41_14350</name>
</gene>
<keyword evidence="2" id="KW-0732">Signal</keyword>
<dbReference type="InterPro" id="IPR015915">
    <property type="entry name" value="Kelch-typ_b-propeller"/>
</dbReference>
<feature type="chain" id="PRO_5018524224" evidence="2">
    <location>
        <begin position="26"/>
        <end position="855"/>
    </location>
</feature>
<keyword evidence="1" id="KW-1133">Transmembrane helix</keyword>
<dbReference type="InterPro" id="IPR011043">
    <property type="entry name" value="Gal_Oxase/kelch_b-propeller"/>
</dbReference>
<dbReference type="GO" id="GO:0006355">
    <property type="term" value="P:regulation of DNA-templated transcription"/>
    <property type="evidence" value="ECO:0007669"/>
    <property type="project" value="TreeGrafter"/>
</dbReference>
<feature type="signal peptide" evidence="2">
    <location>
        <begin position="1"/>
        <end position="25"/>
    </location>
</feature>
<sequence>MRLRQFLLFLYTILSSCFFSETVCAQSYGLGFFSHETVQDKRTGLDLSPAKPLCFKDNFELSFDFAFLPNRENYFGYIVRLINNDKQNIDLLYDRRTDNKHFRLIIGDQFSKISFNLDEKKLLTDWTKFTFRFDVRKQQLTLIVGNSSFTQPVKFSDNNCFKVLFGSNDYLDFKTNDVPPMKLRNILIKEGQRVTYNWLLDELDGNDAKEEINGNTAKVVNPLWIKKLHCNWQQLQSFNIKGAVSVAFDPEKEVVYITGSDSVISYSVPSSKSVSQGYTSGKQFLIRGNQSYYSTDLNRLFNINVDQKQVAFYNFNTSSWDIKHNSSAFETNYWHINKFYSPADSSLYMIGGYGQFSYKNDVQRYNLSTKSWEKIKVGGETLVPRYLASLGATKSGAYILGGYGSTTGQQILNPRNLYDLIYFDVKSKTFKKIYELNIKGEDFVFANSMVINQKNDSYYALIFPKHKYNSRLQLISGSLNKATFTNLGNSIPYTFHDISSYADLFYCPQSKRFIAVTLLLDDKGRQTRVNLYSLYGPPIAARDTDVLAKAGGENDYIWYIIAGVVVAALGVVWYKRSKRSNVLNQAVAPIVTTVTETPGENSTTAMDDIPAEPEVIKNSIFLFGDLQLFDNEGADITKNLTPLTKELFLIILLYTIRWGRGITSEKLKEILWFDKTAESARNNRSVNIAKLKNVLDRLSSCQIVKESGHWKIDMNPQHVYVDYKKYLDIVNDKRKLDKQKISDLAKIIQRGNFLADVEYEWLDTFKSEISNEIIDTYLHFAGSVNINDDPEFLIKLANYIFYFDPVNEEAMVLKCKSLISLGKHSLAKNAYDSFCREYKIIYGENFEKNFNAVLE</sequence>
<proteinExistence type="predicted"/>